<comment type="caution">
    <text evidence="1">The sequence shown here is derived from an EMBL/GenBank/DDBJ whole genome shotgun (WGS) entry which is preliminary data.</text>
</comment>
<accession>A0ABT7WJL5</accession>
<name>A0ABT7WJL5_9GAMM</name>
<sequence length="282" mass="33739">MNRNEALIQIEDLMLYVCSGKCHWKEVQYELEDYREVATDIYDPDLEYSPMIQGYFDLMSISLSSDLHNRTRLGRSLFHSRTDFLNFCEDMLDEHERFINRHKRQRQRNFKALKDNFKGLSDRHCKLLLVRVDVSYPYDADVDIYQFDADLNIFRRRIHERRKCFKHVMDYSWAIEQGRDKGYHCHFLFIYNGSNHRRDGYYAEQIGEMWLDITNGDGCYFSCNRKSHKDNYLRQGTLGIGMIHRNDDDEVENAENAIHYLAKADKEEQHLRAKIKGMRGFG</sequence>
<dbReference type="RefSeq" id="WP_267979108.1">
    <property type="nucleotide sequence ID" value="NZ_JAPQKF010000001.1"/>
</dbReference>
<evidence type="ECO:0000313" key="1">
    <source>
        <dbReference type="EMBL" id="MDN0012828.1"/>
    </source>
</evidence>
<evidence type="ECO:0000313" key="2">
    <source>
        <dbReference type="Proteomes" id="UP001168524"/>
    </source>
</evidence>
<protein>
    <submittedName>
        <fullName evidence="1">Inovirus-type Gp2 protein</fullName>
    </submittedName>
</protein>
<dbReference type="EMBL" id="JAUDZE010000001">
    <property type="protein sequence ID" value="MDN0012828.1"/>
    <property type="molecule type" value="Genomic_DNA"/>
</dbReference>
<organism evidence="1 2">
    <name type="scientific">Acinetobacter thutiue</name>
    <dbReference type="NCBI Taxonomy" id="2998078"/>
    <lineage>
        <taxon>Bacteria</taxon>
        <taxon>Pseudomonadati</taxon>
        <taxon>Pseudomonadota</taxon>
        <taxon>Gammaproteobacteria</taxon>
        <taxon>Moraxellales</taxon>
        <taxon>Moraxellaceae</taxon>
        <taxon>Acinetobacter</taxon>
    </lineage>
</organism>
<dbReference type="Proteomes" id="UP001168524">
    <property type="component" value="Unassembled WGS sequence"/>
</dbReference>
<proteinExistence type="predicted"/>
<keyword evidence="2" id="KW-1185">Reference proteome</keyword>
<gene>
    <name evidence="1" type="ORF">QTA56_01085</name>
</gene>
<reference evidence="1" key="1">
    <citation type="submission" date="2023-06" db="EMBL/GenBank/DDBJ databases">
        <title>Two novel species of Acinetobacter isolated from motorbike repairing workshop in Vietnam.</title>
        <authorList>
            <person name="Le N.T.T."/>
        </authorList>
    </citation>
    <scope>NUCLEOTIDE SEQUENCE</scope>
    <source>
        <strain evidence="1">VNH17</strain>
    </source>
</reference>